<comment type="similarity">
    <text evidence="1">Belongs to the RMD1/sif2 family.</text>
</comment>
<accession>A0A7R9LFN1</accession>
<feature type="region of interest" description="Disordered" evidence="2">
    <location>
        <begin position="30"/>
        <end position="56"/>
    </location>
</feature>
<dbReference type="Proteomes" id="UP000759131">
    <property type="component" value="Unassembled WGS sequence"/>
</dbReference>
<dbReference type="InterPro" id="IPR003734">
    <property type="entry name" value="DUF155"/>
</dbReference>
<organism evidence="4">
    <name type="scientific">Medioppia subpectinata</name>
    <dbReference type="NCBI Taxonomy" id="1979941"/>
    <lineage>
        <taxon>Eukaryota</taxon>
        <taxon>Metazoa</taxon>
        <taxon>Ecdysozoa</taxon>
        <taxon>Arthropoda</taxon>
        <taxon>Chelicerata</taxon>
        <taxon>Arachnida</taxon>
        <taxon>Acari</taxon>
        <taxon>Acariformes</taxon>
        <taxon>Sarcoptiformes</taxon>
        <taxon>Oribatida</taxon>
        <taxon>Brachypylina</taxon>
        <taxon>Oppioidea</taxon>
        <taxon>Oppiidae</taxon>
        <taxon>Medioppia</taxon>
    </lineage>
</organism>
<evidence type="ECO:0000259" key="3">
    <source>
        <dbReference type="Pfam" id="PF02582"/>
    </source>
</evidence>
<dbReference type="PANTHER" id="PTHR16255">
    <property type="entry name" value="REQUIRED FOR MEIOTIC NUCLEAR DIVISION PROTEIN 1 HOMOLOG"/>
    <property type="match status" value="1"/>
</dbReference>
<name>A0A7R9LFN1_9ACAR</name>
<dbReference type="AlphaFoldDB" id="A0A7R9LFN1"/>
<proteinExistence type="inferred from homology"/>
<evidence type="ECO:0000256" key="1">
    <source>
        <dbReference type="ARBA" id="ARBA00008306"/>
    </source>
</evidence>
<dbReference type="InterPro" id="IPR051624">
    <property type="entry name" value="RMD1/Sad1-interacting"/>
</dbReference>
<protein>
    <recommendedName>
        <fullName evidence="3">DUF155 domain-containing protein</fullName>
    </recommendedName>
</protein>
<dbReference type="GO" id="GO:0070131">
    <property type="term" value="P:positive regulation of mitochondrial translation"/>
    <property type="evidence" value="ECO:0007669"/>
    <property type="project" value="TreeGrafter"/>
</dbReference>
<feature type="domain" description="DUF155" evidence="3">
    <location>
        <begin position="124"/>
        <end position="172"/>
    </location>
</feature>
<gene>
    <name evidence="4" type="ORF">OSB1V03_LOCUS18381</name>
</gene>
<dbReference type="Pfam" id="PF02582">
    <property type="entry name" value="DUF155"/>
    <property type="match status" value="1"/>
</dbReference>
<dbReference type="OrthoDB" id="242766at2759"/>
<evidence type="ECO:0000313" key="4">
    <source>
        <dbReference type="EMBL" id="CAD7640830.1"/>
    </source>
</evidence>
<reference evidence="4" key="1">
    <citation type="submission" date="2020-11" db="EMBL/GenBank/DDBJ databases">
        <authorList>
            <person name="Tran Van P."/>
        </authorList>
    </citation>
    <scope>NUCLEOTIDE SEQUENCE</scope>
</reference>
<dbReference type="PANTHER" id="PTHR16255:SF1">
    <property type="entry name" value="REQUIRED FOR MEIOTIC NUCLEAR DIVISION PROTEIN 1 HOMOLOG"/>
    <property type="match status" value="1"/>
</dbReference>
<sequence>MDMKNDNQLNSKHLWLPSIALSKHYSTAKTDTKAKPLNTLSDNEVQSSKSKKRIPRKRAMVDVNADTLSPILAFSTAEEYDFEELADGLKGQGLYDLMPFDGETDDVFHFRAKYEINNIRREFFVFRHGSIVCWNMPFVECEAILKFIKQYEDNPYDQSIVDEEQEIMHYQLVT</sequence>
<dbReference type="EMBL" id="OC878849">
    <property type="protein sequence ID" value="CAD7640830.1"/>
    <property type="molecule type" value="Genomic_DNA"/>
</dbReference>
<keyword evidence="5" id="KW-1185">Reference proteome</keyword>
<dbReference type="GO" id="GO:0005739">
    <property type="term" value="C:mitochondrion"/>
    <property type="evidence" value="ECO:0007669"/>
    <property type="project" value="UniProtKB-ARBA"/>
</dbReference>
<evidence type="ECO:0000313" key="5">
    <source>
        <dbReference type="Proteomes" id="UP000759131"/>
    </source>
</evidence>
<evidence type="ECO:0000256" key="2">
    <source>
        <dbReference type="SAM" id="MobiDB-lite"/>
    </source>
</evidence>
<dbReference type="EMBL" id="CAJPIZ010024274">
    <property type="protein sequence ID" value="CAG2118429.1"/>
    <property type="molecule type" value="Genomic_DNA"/>
</dbReference>